<feature type="non-terminal residue" evidence="1">
    <location>
        <position position="1"/>
    </location>
</feature>
<dbReference type="AlphaFoldDB" id="A0AAN6ZEU5"/>
<sequence length="136" mass="15183">LLSSPSRPSLADLARRSILLTHTGFVSRRLAHRLASIRLARNLASRPSAEQLVERAVLPAECLGGAMAIAPGLVARRRAVERERVKDRLRGWVGSVMRVGVRQRGMGVVEREGVGRVRRLRRFWEGVGRGEVRDCR</sequence>
<keyword evidence="2" id="KW-1185">Reference proteome</keyword>
<name>A0AAN6ZEU5_9PEZI</name>
<gene>
    <name evidence="1" type="ORF">BT67DRAFT_378781</name>
</gene>
<dbReference type="Proteomes" id="UP001304895">
    <property type="component" value="Unassembled WGS sequence"/>
</dbReference>
<dbReference type="EMBL" id="MU853407">
    <property type="protein sequence ID" value="KAK4135096.1"/>
    <property type="molecule type" value="Genomic_DNA"/>
</dbReference>
<proteinExistence type="predicted"/>
<evidence type="ECO:0000313" key="2">
    <source>
        <dbReference type="Proteomes" id="UP001304895"/>
    </source>
</evidence>
<organism evidence="1 2">
    <name type="scientific">Trichocladium antarcticum</name>
    <dbReference type="NCBI Taxonomy" id="1450529"/>
    <lineage>
        <taxon>Eukaryota</taxon>
        <taxon>Fungi</taxon>
        <taxon>Dikarya</taxon>
        <taxon>Ascomycota</taxon>
        <taxon>Pezizomycotina</taxon>
        <taxon>Sordariomycetes</taxon>
        <taxon>Sordariomycetidae</taxon>
        <taxon>Sordariales</taxon>
        <taxon>Chaetomiaceae</taxon>
        <taxon>Trichocladium</taxon>
    </lineage>
</organism>
<reference evidence="1" key="2">
    <citation type="submission" date="2023-05" db="EMBL/GenBank/DDBJ databases">
        <authorList>
            <consortium name="Lawrence Berkeley National Laboratory"/>
            <person name="Steindorff A."/>
            <person name="Hensen N."/>
            <person name="Bonometti L."/>
            <person name="Westerberg I."/>
            <person name="Brannstrom I.O."/>
            <person name="Guillou S."/>
            <person name="Cros-Aarteil S."/>
            <person name="Calhoun S."/>
            <person name="Haridas S."/>
            <person name="Kuo A."/>
            <person name="Mondo S."/>
            <person name="Pangilinan J."/>
            <person name="Riley R."/>
            <person name="Labutti K."/>
            <person name="Andreopoulos B."/>
            <person name="Lipzen A."/>
            <person name="Chen C."/>
            <person name="Yanf M."/>
            <person name="Daum C."/>
            <person name="Ng V."/>
            <person name="Clum A."/>
            <person name="Ohm R."/>
            <person name="Martin F."/>
            <person name="Silar P."/>
            <person name="Natvig D."/>
            <person name="Lalanne C."/>
            <person name="Gautier V."/>
            <person name="Ament-Velasquez S.L."/>
            <person name="Kruys A."/>
            <person name="Hutchinson M.I."/>
            <person name="Powell A.J."/>
            <person name="Barry K."/>
            <person name="Miller A.N."/>
            <person name="Grigoriev I.V."/>
            <person name="Debuchy R."/>
            <person name="Gladieux P."/>
            <person name="Thoren M.H."/>
            <person name="Johannesson H."/>
        </authorList>
    </citation>
    <scope>NUCLEOTIDE SEQUENCE</scope>
    <source>
        <strain evidence="1">CBS 123565</strain>
    </source>
</reference>
<evidence type="ECO:0000313" key="1">
    <source>
        <dbReference type="EMBL" id="KAK4135096.1"/>
    </source>
</evidence>
<dbReference type="Gene3D" id="6.10.140.2040">
    <property type="match status" value="1"/>
</dbReference>
<protein>
    <submittedName>
        <fullName evidence="1">Uncharacterized protein</fullName>
    </submittedName>
</protein>
<reference evidence="1" key="1">
    <citation type="journal article" date="2023" name="Mol. Phylogenet. Evol.">
        <title>Genome-scale phylogeny and comparative genomics of the fungal order Sordariales.</title>
        <authorList>
            <person name="Hensen N."/>
            <person name="Bonometti L."/>
            <person name="Westerberg I."/>
            <person name="Brannstrom I.O."/>
            <person name="Guillou S."/>
            <person name="Cros-Aarteil S."/>
            <person name="Calhoun S."/>
            <person name="Haridas S."/>
            <person name="Kuo A."/>
            <person name="Mondo S."/>
            <person name="Pangilinan J."/>
            <person name="Riley R."/>
            <person name="LaButti K."/>
            <person name="Andreopoulos B."/>
            <person name="Lipzen A."/>
            <person name="Chen C."/>
            <person name="Yan M."/>
            <person name="Daum C."/>
            <person name="Ng V."/>
            <person name="Clum A."/>
            <person name="Steindorff A."/>
            <person name="Ohm R.A."/>
            <person name="Martin F."/>
            <person name="Silar P."/>
            <person name="Natvig D.O."/>
            <person name="Lalanne C."/>
            <person name="Gautier V."/>
            <person name="Ament-Velasquez S.L."/>
            <person name="Kruys A."/>
            <person name="Hutchinson M.I."/>
            <person name="Powell A.J."/>
            <person name="Barry K."/>
            <person name="Miller A.N."/>
            <person name="Grigoriev I.V."/>
            <person name="Debuchy R."/>
            <person name="Gladieux P."/>
            <person name="Hiltunen Thoren M."/>
            <person name="Johannesson H."/>
        </authorList>
    </citation>
    <scope>NUCLEOTIDE SEQUENCE</scope>
    <source>
        <strain evidence="1">CBS 123565</strain>
    </source>
</reference>
<comment type="caution">
    <text evidence="1">The sequence shown here is derived from an EMBL/GenBank/DDBJ whole genome shotgun (WGS) entry which is preliminary data.</text>
</comment>
<accession>A0AAN6ZEU5</accession>